<dbReference type="SUPFAM" id="SSF57610">
    <property type="entry name" value="Thyroglobulin type-1 domain"/>
    <property type="match status" value="1"/>
</dbReference>
<dbReference type="PROSITE" id="PS00484">
    <property type="entry name" value="THYROGLOBULIN_1_1"/>
    <property type="match status" value="1"/>
</dbReference>
<dbReference type="STRING" id="623744.A0A553MXE2"/>
<comment type="caution">
    <text evidence="8">The sequence shown here is derived from an EMBL/GenBank/DDBJ whole genome shotgun (WGS) entry which is preliminary data.</text>
</comment>
<gene>
    <name evidence="8" type="ORF">DNTS_035765</name>
</gene>
<dbReference type="GO" id="GO:0031995">
    <property type="term" value="F:insulin-like growth factor II binding"/>
    <property type="evidence" value="ECO:0007669"/>
    <property type="project" value="TreeGrafter"/>
</dbReference>
<dbReference type="GO" id="GO:0043567">
    <property type="term" value="P:regulation of insulin-like growth factor receptor signaling pathway"/>
    <property type="evidence" value="ECO:0007669"/>
    <property type="project" value="TreeGrafter"/>
</dbReference>
<dbReference type="PANTHER" id="PTHR11551">
    <property type="entry name" value="INSULIN-LIKE GROWTH FACTOR BINDING PROTEIN"/>
    <property type="match status" value="1"/>
</dbReference>
<evidence type="ECO:0000256" key="6">
    <source>
        <dbReference type="SAM" id="MobiDB-lite"/>
    </source>
</evidence>
<dbReference type="CDD" id="cd00191">
    <property type="entry name" value="TY"/>
    <property type="match status" value="1"/>
</dbReference>
<dbReference type="Pfam" id="PF00086">
    <property type="entry name" value="Thyroglobulin_1"/>
    <property type="match status" value="1"/>
</dbReference>
<evidence type="ECO:0000256" key="1">
    <source>
        <dbReference type="ARBA" id="ARBA00004613"/>
    </source>
</evidence>
<sequence length="164" mass="18800">MHMFSVLSSVEVQDPLDMALTEVPPGRRPTKDSPRKESAVLQHRQQLKTRMKYHKLDDPKVPHAKQSQCQQELDQVLERISKIPFQDNRSPLEDLYSLHIPNCDKRGQYNLKQCKMSVNGYRGECWCVNPHTGQAMDTSPLIRGDPNCNQYLDGLEDPSVDPES</sequence>
<evidence type="ECO:0000313" key="8">
    <source>
        <dbReference type="EMBL" id="TRY57815.1"/>
    </source>
</evidence>
<dbReference type="InterPro" id="IPR036857">
    <property type="entry name" value="Thyroglobulin_1_sf"/>
</dbReference>
<evidence type="ECO:0000256" key="2">
    <source>
        <dbReference type="ARBA" id="ARBA00022525"/>
    </source>
</evidence>
<dbReference type="Gene3D" id="4.10.800.10">
    <property type="entry name" value="Thyroglobulin type-1"/>
    <property type="match status" value="1"/>
</dbReference>
<dbReference type="GO" id="GO:0005615">
    <property type="term" value="C:extracellular space"/>
    <property type="evidence" value="ECO:0007669"/>
    <property type="project" value="TreeGrafter"/>
</dbReference>
<evidence type="ECO:0000256" key="3">
    <source>
        <dbReference type="ARBA" id="ARBA00023157"/>
    </source>
</evidence>
<evidence type="ECO:0000313" key="9">
    <source>
        <dbReference type="Proteomes" id="UP000316079"/>
    </source>
</evidence>
<name>A0A553MXE2_9TELE</name>
<keyword evidence="2" id="KW-0964">Secreted</keyword>
<dbReference type="SMART" id="SM00211">
    <property type="entry name" value="TY"/>
    <property type="match status" value="1"/>
</dbReference>
<feature type="region of interest" description="Disordered" evidence="6">
    <location>
        <begin position="17"/>
        <end position="44"/>
    </location>
</feature>
<dbReference type="GO" id="GO:0031994">
    <property type="term" value="F:insulin-like growth factor I binding"/>
    <property type="evidence" value="ECO:0007669"/>
    <property type="project" value="TreeGrafter"/>
</dbReference>
<comment type="caution">
    <text evidence="5">Lacks conserved residue(s) required for the propagation of feature annotation.</text>
</comment>
<evidence type="ECO:0000256" key="4">
    <source>
        <dbReference type="ARBA" id="ARBA00023183"/>
    </source>
</evidence>
<comment type="subcellular location">
    <subcellularLocation>
        <location evidence="1">Secreted</location>
    </subcellularLocation>
</comment>
<protein>
    <recommendedName>
        <fullName evidence="7">Thyroglobulin type-1 domain-containing protein</fullName>
    </recommendedName>
</protein>
<dbReference type="InterPro" id="IPR000716">
    <property type="entry name" value="Thyroglobulin_1"/>
</dbReference>
<feature type="compositionally biased region" description="Basic and acidic residues" evidence="6">
    <location>
        <begin position="29"/>
        <end position="38"/>
    </location>
</feature>
<keyword evidence="4" id="KW-0340">Growth factor binding</keyword>
<keyword evidence="9" id="KW-1185">Reference proteome</keyword>
<proteinExistence type="predicted"/>
<dbReference type="AlphaFoldDB" id="A0A553MXE2"/>
<dbReference type="PANTHER" id="PTHR11551:SF5">
    <property type="entry name" value="INSULIN-LIKE GROWTH FACTOR-BINDING PROTEIN 2"/>
    <property type="match status" value="1"/>
</dbReference>
<dbReference type="PRINTS" id="PR01976">
    <property type="entry name" value="IGFBPFAMILY"/>
</dbReference>
<evidence type="ECO:0000259" key="7">
    <source>
        <dbReference type="PROSITE" id="PS51162"/>
    </source>
</evidence>
<dbReference type="OrthoDB" id="9984807at2759"/>
<organism evidence="8 9">
    <name type="scientific">Danionella cerebrum</name>
    <dbReference type="NCBI Taxonomy" id="2873325"/>
    <lineage>
        <taxon>Eukaryota</taxon>
        <taxon>Metazoa</taxon>
        <taxon>Chordata</taxon>
        <taxon>Craniata</taxon>
        <taxon>Vertebrata</taxon>
        <taxon>Euteleostomi</taxon>
        <taxon>Actinopterygii</taxon>
        <taxon>Neopterygii</taxon>
        <taxon>Teleostei</taxon>
        <taxon>Ostariophysi</taxon>
        <taxon>Cypriniformes</taxon>
        <taxon>Danionidae</taxon>
        <taxon>Danioninae</taxon>
        <taxon>Danionella</taxon>
    </lineage>
</organism>
<reference evidence="8 9" key="1">
    <citation type="journal article" date="2019" name="Sci. Data">
        <title>Hybrid genome assembly and annotation of Danionella translucida.</title>
        <authorList>
            <person name="Kadobianskyi M."/>
            <person name="Schulze L."/>
            <person name="Schuelke M."/>
            <person name="Judkewitz B."/>
        </authorList>
    </citation>
    <scope>NUCLEOTIDE SEQUENCE [LARGE SCALE GENOMIC DNA]</scope>
    <source>
        <strain evidence="8 9">Bolton</strain>
    </source>
</reference>
<accession>A0A553MXE2</accession>
<dbReference type="PROSITE" id="PS51162">
    <property type="entry name" value="THYROGLOBULIN_1_2"/>
    <property type="match status" value="1"/>
</dbReference>
<dbReference type="InterPro" id="IPR022321">
    <property type="entry name" value="IGFBP_1-6_chordata"/>
</dbReference>
<feature type="domain" description="Thyroglobulin type-1" evidence="7">
    <location>
        <begin position="66"/>
        <end position="148"/>
    </location>
</feature>
<dbReference type="Proteomes" id="UP000316079">
    <property type="component" value="Unassembled WGS sequence"/>
</dbReference>
<dbReference type="EMBL" id="SRMA01027223">
    <property type="protein sequence ID" value="TRY57815.1"/>
    <property type="molecule type" value="Genomic_DNA"/>
</dbReference>
<evidence type="ECO:0000256" key="5">
    <source>
        <dbReference type="PROSITE-ProRule" id="PRU00500"/>
    </source>
</evidence>
<dbReference type="FunFam" id="4.10.800.10:FF:000002">
    <property type="entry name" value="Insulin-like growth factor-binding protein 2"/>
    <property type="match status" value="1"/>
</dbReference>
<keyword evidence="3" id="KW-1015">Disulfide bond</keyword>